<organism evidence="1 2">
    <name type="scientific">Jejuia spongiicola</name>
    <dbReference type="NCBI Taxonomy" id="2942207"/>
    <lineage>
        <taxon>Bacteria</taxon>
        <taxon>Pseudomonadati</taxon>
        <taxon>Bacteroidota</taxon>
        <taxon>Flavobacteriia</taxon>
        <taxon>Flavobacteriales</taxon>
        <taxon>Flavobacteriaceae</taxon>
        <taxon>Jejuia</taxon>
    </lineage>
</organism>
<name>A0ABT0Q9V3_9FLAO</name>
<evidence type="ECO:0000313" key="1">
    <source>
        <dbReference type="EMBL" id="MCL6293679.1"/>
    </source>
</evidence>
<dbReference type="EMBL" id="JAMFLZ010000001">
    <property type="protein sequence ID" value="MCL6293679.1"/>
    <property type="molecule type" value="Genomic_DNA"/>
</dbReference>
<evidence type="ECO:0008006" key="3">
    <source>
        <dbReference type="Google" id="ProtNLM"/>
    </source>
</evidence>
<dbReference type="RefSeq" id="WP_249971790.1">
    <property type="nucleotide sequence ID" value="NZ_JAMFLZ010000001.1"/>
</dbReference>
<sequence length="135" mass="15297">MNKTNIITLCFFVLFFGFSCQNQKNKQTIPASFNGVWEDVNNDDFKNCYAVYSEVGDSIHIAHYIEFKGQPFFETGSGIIKDDSIIYHVDVIKPIPAWGPDDGTHYLKLSEDKNTLKGIFITDGGHKGPLVFKRK</sequence>
<dbReference type="PROSITE" id="PS51257">
    <property type="entry name" value="PROKAR_LIPOPROTEIN"/>
    <property type="match status" value="1"/>
</dbReference>
<dbReference type="Proteomes" id="UP001165381">
    <property type="component" value="Unassembled WGS sequence"/>
</dbReference>
<reference evidence="1" key="1">
    <citation type="submission" date="2022-05" db="EMBL/GenBank/DDBJ databases">
        <authorList>
            <person name="Park J.-S."/>
        </authorList>
    </citation>
    <scope>NUCLEOTIDE SEQUENCE</scope>
    <source>
        <strain evidence="1">2012CJ34-3</strain>
    </source>
</reference>
<comment type="caution">
    <text evidence="1">The sequence shown here is derived from an EMBL/GenBank/DDBJ whole genome shotgun (WGS) entry which is preliminary data.</text>
</comment>
<keyword evidence="2" id="KW-1185">Reference proteome</keyword>
<gene>
    <name evidence="1" type="ORF">M3P09_01665</name>
</gene>
<proteinExistence type="predicted"/>
<accession>A0ABT0Q9V3</accession>
<protein>
    <recommendedName>
        <fullName evidence="3">Lipocalin-like domain-containing protein</fullName>
    </recommendedName>
</protein>
<evidence type="ECO:0000313" key="2">
    <source>
        <dbReference type="Proteomes" id="UP001165381"/>
    </source>
</evidence>